<feature type="compositionally biased region" description="Basic residues" evidence="4">
    <location>
        <begin position="343"/>
        <end position="352"/>
    </location>
</feature>
<dbReference type="GO" id="GO:0032040">
    <property type="term" value="C:small-subunit processome"/>
    <property type="evidence" value="ECO:0007669"/>
    <property type="project" value="InterPro"/>
</dbReference>
<dbReference type="GO" id="GO:0006364">
    <property type="term" value="P:rRNA processing"/>
    <property type="evidence" value="ECO:0007669"/>
    <property type="project" value="InterPro"/>
</dbReference>
<dbReference type="EMBL" id="LSSK01001835">
    <property type="protein sequence ID" value="OMH78718.1"/>
    <property type="molecule type" value="Genomic_DNA"/>
</dbReference>
<feature type="compositionally biased region" description="Basic residues" evidence="4">
    <location>
        <begin position="516"/>
        <end position="532"/>
    </location>
</feature>
<feature type="compositionally biased region" description="Acidic residues" evidence="4">
    <location>
        <begin position="38"/>
        <end position="61"/>
    </location>
</feature>
<keyword evidence="3" id="KW-0539">Nucleus</keyword>
<comment type="subcellular location">
    <subcellularLocation>
        <location evidence="1">Nucleus</location>
        <location evidence="1">Nucleolus</location>
    </subcellularLocation>
</comment>
<dbReference type="Proteomes" id="UP000188320">
    <property type="component" value="Unassembled WGS sequence"/>
</dbReference>
<dbReference type="AlphaFoldDB" id="A0A1R1PCM3"/>
<dbReference type="PANTHER" id="PTHR14150:SF12">
    <property type="entry name" value="U3 SMALL NUCLEOLAR RNA-ASSOCIATED PROTEIN 14 HOMOLOG A"/>
    <property type="match status" value="1"/>
</dbReference>
<protein>
    <submittedName>
        <fullName evidence="5">U3 small nucleolar RNA-associated protein 14-like protein</fullName>
    </submittedName>
</protein>
<dbReference type="OrthoDB" id="277439at2759"/>
<feature type="compositionally biased region" description="Basic and acidic residues" evidence="4">
    <location>
        <begin position="610"/>
        <end position="619"/>
    </location>
</feature>
<accession>A0A1R1PCM3</accession>
<keyword evidence="6" id="KW-1185">Reference proteome</keyword>
<feature type="compositionally biased region" description="Acidic residues" evidence="4">
    <location>
        <begin position="485"/>
        <end position="500"/>
    </location>
</feature>
<dbReference type="Pfam" id="PF04615">
    <property type="entry name" value="Utp14"/>
    <property type="match status" value="1"/>
</dbReference>
<feature type="region of interest" description="Disordered" evidence="4">
    <location>
        <begin position="333"/>
        <end position="364"/>
    </location>
</feature>
<name>A0A1R1PCM3_ZANCU</name>
<feature type="compositionally biased region" description="Basic and acidic residues" evidence="4">
    <location>
        <begin position="642"/>
        <end position="655"/>
    </location>
</feature>
<dbReference type="InterPro" id="IPR006709">
    <property type="entry name" value="SSU_processome_Utp14"/>
</dbReference>
<dbReference type="PANTHER" id="PTHR14150">
    <property type="entry name" value="U3 SMALL NUCLEOLAR RNA-ASSOCIATED PROTEIN 14"/>
    <property type="match status" value="1"/>
</dbReference>
<feature type="compositionally biased region" description="Basic and acidic residues" evidence="4">
    <location>
        <begin position="280"/>
        <end position="299"/>
    </location>
</feature>
<feature type="compositionally biased region" description="Basic and acidic residues" evidence="4">
    <location>
        <begin position="501"/>
        <end position="515"/>
    </location>
</feature>
<feature type="region of interest" description="Disordered" evidence="4">
    <location>
        <begin position="411"/>
        <end position="443"/>
    </location>
</feature>
<evidence type="ECO:0000256" key="1">
    <source>
        <dbReference type="ARBA" id="ARBA00004604"/>
    </source>
</evidence>
<sequence length="882" mass="100164">MYRKGFVKQNRGGGSSSRGGSSSGSWKSKPQKRKHRDEDDDTEESEPDRQEIEEEEIDSDEAFNSSDEERFEDFKFGKGGKNNKRNALNRQEDKEESEEDEGEDDEFGEEEEGVVFLSEMLTEKPRGGLDGKGKSKNAVKVDDEISEIFKNVAGSDAEAQDNSEEEEEEGNEEDISELGKKTVEILGAKEKEKTNRIKRVGDDIDIEYSQRIAQESRISFSDILANLKTRDEEKKAQLKQGENSEDDEGDEGESRKDNLKSIKSIEMIKASLGKAIPLGKKKDEGESKKNMVLEEPKPIQIKQKYERDAAYKLTKQSVGLWQPMVDRNNAMDTVEYPLEQSGSKKKKAKKGGRSSEAGKEGANLSEGFVIGSASGFEAEIQRMLVDNKINERNLLKYEEKAQILRIEQEEQAMAKKSANEYGSESEDGDEDEDKNTSGKALEKIRELRRNRELLFRQEQKAKRVAKIKSKKFRKILKKQKLKEMEEQDDNDGNSDGDENDATEKIERQRALERMTMRHKNHGKWATKMKQFGKHIEGVTQSLQHNLEKHNELVNFSKRGEQRDDEENASSDDSDGYDNQMDVDGDRGSDNEDNSKKSKLFSMKFMQNKEGQADPKRDDYENGEANDVDKQQNVTKIVGRKKFGVETSDKNSADTENKDDESGVVAKDNRKGNKKSKGKIEIELETDMNEDAVNPWTSGAKPKKVKQTKNSIIQATPELTTTQQNYSDVEEIDDEEKRQQELIERAFAVQTDLGEKEQQEFMMEKQAVIEEDASKTIDVTLPGWGGWSNKPTKKVILKHVEGVDPKTRKDYLLNNVIINQKAIKKSSKYITKKLPFPYTNSSRYENAMSIPIGKEWNTPSMFNKLTKPSVITKGGKAILPLSK</sequence>
<evidence type="ECO:0000256" key="2">
    <source>
        <dbReference type="ARBA" id="ARBA00022553"/>
    </source>
</evidence>
<feature type="compositionally biased region" description="Basic and acidic residues" evidence="4">
    <location>
        <begin position="583"/>
        <end position="595"/>
    </location>
</feature>
<feature type="compositionally biased region" description="Basic and acidic residues" evidence="4">
    <location>
        <begin position="545"/>
        <end position="561"/>
    </location>
</feature>
<feature type="compositionally biased region" description="Basic and acidic residues" evidence="4">
    <location>
        <begin position="434"/>
        <end position="443"/>
    </location>
</feature>
<proteinExistence type="predicted"/>
<feature type="region of interest" description="Disordered" evidence="4">
    <location>
        <begin position="231"/>
        <end position="261"/>
    </location>
</feature>
<feature type="compositionally biased region" description="Acidic residues" evidence="4">
    <location>
        <begin position="94"/>
        <end position="113"/>
    </location>
</feature>
<evidence type="ECO:0000313" key="5">
    <source>
        <dbReference type="EMBL" id="OMH78718.1"/>
    </source>
</evidence>
<keyword evidence="2" id="KW-0597">Phosphoprotein</keyword>
<organism evidence="5 6">
    <name type="scientific">Zancudomyces culisetae</name>
    <name type="common">Gut fungus</name>
    <name type="synonym">Smittium culisetae</name>
    <dbReference type="NCBI Taxonomy" id="1213189"/>
    <lineage>
        <taxon>Eukaryota</taxon>
        <taxon>Fungi</taxon>
        <taxon>Fungi incertae sedis</taxon>
        <taxon>Zoopagomycota</taxon>
        <taxon>Kickxellomycotina</taxon>
        <taxon>Harpellomycetes</taxon>
        <taxon>Harpellales</taxon>
        <taxon>Legeriomycetaceae</taxon>
        <taxon>Zancudomyces</taxon>
    </lineage>
</organism>
<feature type="compositionally biased region" description="Acidic residues" evidence="4">
    <location>
        <begin position="562"/>
        <end position="575"/>
    </location>
</feature>
<evidence type="ECO:0000256" key="3">
    <source>
        <dbReference type="ARBA" id="ARBA00023242"/>
    </source>
</evidence>
<evidence type="ECO:0000313" key="6">
    <source>
        <dbReference type="Proteomes" id="UP000188320"/>
    </source>
</evidence>
<feature type="compositionally biased region" description="Acidic residues" evidence="4">
    <location>
        <begin position="158"/>
        <end position="176"/>
    </location>
</feature>
<comment type="caution">
    <text evidence="5">The sequence shown here is derived from an EMBL/GenBank/DDBJ whole genome shotgun (WGS) entry which is preliminary data.</text>
</comment>
<feature type="compositionally biased region" description="Acidic residues" evidence="4">
    <location>
        <begin position="423"/>
        <end position="433"/>
    </location>
</feature>
<feature type="region of interest" description="Disordered" evidence="4">
    <location>
        <begin position="276"/>
        <end position="299"/>
    </location>
</feature>
<evidence type="ECO:0000256" key="4">
    <source>
        <dbReference type="SAM" id="MobiDB-lite"/>
    </source>
</evidence>
<gene>
    <name evidence="5" type="ORF">AX774_g7887</name>
</gene>
<reference evidence="6" key="1">
    <citation type="submission" date="2017-01" db="EMBL/GenBank/DDBJ databases">
        <authorList>
            <person name="Wang Y."/>
            <person name="White M."/>
            <person name="Kvist S."/>
            <person name="Moncalvo J.-M."/>
        </authorList>
    </citation>
    <scope>NUCLEOTIDE SEQUENCE [LARGE SCALE GENOMIC DNA]</scope>
    <source>
        <strain evidence="6">COL-18-3</strain>
    </source>
</reference>
<feature type="compositionally biased region" description="Basic and acidic residues" evidence="4">
    <location>
        <begin position="121"/>
        <end position="143"/>
    </location>
</feature>
<feature type="region of interest" description="Disordered" evidence="4">
    <location>
        <begin position="477"/>
        <end position="679"/>
    </location>
</feature>
<feature type="region of interest" description="Disordered" evidence="4">
    <location>
        <begin position="1"/>
        <end position="180"/>
    </location>
</feature>